<proteinExistence type="predicted"/>
<accession>A0A2I1I2G4</accession>
<sequence length="204" mass="22563">MGAGHSGFSLRRAVNRRRYFYALVAADPHQTVTHAVDYWVSKGAWGETNGMREQLAQHGWVGAEVIIGSDLRSLAFRPLLDAIPGVNLVPSTAPTSIKRTSQERTEILVAARSCSVGGRPASELWVCEARVVHDSRWATDAFMDMSLGELAGSLDRQGLLLEAPRFFHGGDLPKDHLFTMDGVLSMRRAAKKEYGRKPRRFSVN</sequence>
<gene>
    <name evidence="1" type="ORF">CYJ22_02085</name>
</gene>
<evidence type="ECO:0000313" key="2">
    <source>
        <dbReference type="Proteomes" id="UP000234198"/>
    </source>
</evidence>
<protein>
    <submittedName>
        <fullName evidence="1">Uncharacterized protein</fullName>
    </submittedName>
</protein>
<organism evidence="1 2">
    <name type="scientific">Schaalia odontolytica</name>
    <dbReference type="NCBI Taxonomy" id="1660"/>
    <lineage>
        <taxon>Bacteria</taxon>
        <taxon>Bacillati</taxon>
        <taxon>Actinomycetota</taxon>
        <taxon>Actinomycetes</taxon>
        <taxon>Actinomycetales</taxon>
        <taxon>Actinomycetaceae</taxon>
        <taxon>Schaalia</taxon>
    </lineage>
</organism>
<name>A0A2I1I2G4_9ACTO</name>
<dbReference type="EMBL" id="PKKM01000002">
    <property type="protein sequence ID" value="PKY65317.1"/>
    <property type="molecule type" value="Genomic_DNA"/>
</dbReference>
<dbReference type="RefSeq" id="WP_101600756.1">
    <property type="nucleotide sequence ID" value="NZ_PKKM01000002.1"/>
</dbReference>
<reference evidence="1 2" key="1">
    <citation type="submission" date="2017-12" db="EMBL/GenBank/DDBJ databases">
        <title>Phylogenetic diversity of female urinary microbiome.</title>
        <authorList>
            <person name="Thomas-White K."/>
            <person name="Wolfe A.J."/>
        </authorList>
    </citation>
    <scope>NUCLEOTIDE SEQUENCE [LARGE SCALE GENOMIC DNA]</scope>
    <source>
        <strain evidence="1 2">UMB0018</strain>
    </source>
</reference>
<evidence type="ECO:0000313" key="1">
    <source>
        <dbReference type="EMBL" id="PKY65317.1"/>
    </source>
</evidence>
<comment type="caution">
    <text evidence="1">The sequence shown here is derived from an EMBL/GenBank/DDBJ whole genome shotgun (WGS) entry which is preliminary data.</text>
</comment>
<dbReference type="AlphaFoldDB" id="A0A2I1I2G4"/>
<dbReference type="Proteomes" id="UP000234198">
    <property type="component" value="Unassembled WGS sequence"/>
</dbReference>